<comment type="similarity">
    <text evidence="1">Belongs to the sigma-70 factor family. ECF subfamily.</text>
</comment>
<organism evidence="8">
    <name type="scientific">Micromonospora sp. HUAS YX12</name>
    <dbReference type="NCBI Taxonomy" id="3156396"/>
    <lineage>
        <taxon>Bacteria</taxon>
        <taxon>Bacillati</taxon>
        <taxon>Actinomycetota</taxon>
        <taxon>Actinomycetes</taxon>
        <taxon>Micromonosporales</taxon>
        <taxon>Micromonosporaceae</taxon>
        <taxon>Micromonospora</taxon>
    </lineage>
</organism>
<dbReference type="GO" id="GO:0006352">
    <property type="term" value="P:DNA-templated transcription initiation"/>
    <property type="evidence" value="ECO:0007669"/>
    <property type="project" value="InterPro"/>
</dbReference>
<dbReference type="InterPro" id="IPR013325">
    <property type="entry name" value="RNA_pol_sigma_r2"/>
</dbReference>
<dbReference type="GO" id="GO:0016987">
    <property type="term" value="F:sigma factor activity"/>
    <property type="evidence" value="ECO:0007669"/>
    <property type="project" value="UniProtKB-KW"/>
</dbReference>
<evidence type="ECO:0000256" key="1">
    <source>
        <dbReference type="ARBA" id="ARBA00010641"/>
    </source>
</evidence>
<keyword evidence="5" id="KW-0804">Transcription</keyword>
<dbReference type="SUPFAM" id="SSF88659">
    <property type="entry name" value="Sigma3 and sigma4 domains of RNA polymerase sigma factors"/>
    <property type="match status" value="1"/>
</dbReference>
<evidence type="ECO:0000313" key="8">
    <source>
        <dbReference type="EMBL" id="XBT83166.1"/>
    </source>
</evidence>
<evidence type="ECO:0000256" key="2">
    <source>
        <dbReference type="ARBA" id="ARBA00023015"/>
    </source>
</evidence>
<sequence length="182" mass="20505">MEIGSGSDVDESFAAFVATRSGRLVAHAYLLCGDMEQARDIVQGVLIRAYQRWARIERDDPYAYVAAAVANAVTDWWRIAYRRYETPTAALPEQSGDAAYGAVDDRQALLAALRHLTRRERAVVVLRYLDDRTETDVANMLQVRVGTVKATCHKALRRMRQELQEKSFDGLQTAAREGTKNR</sequence>
<keyword evidence="4" id="KW-0238">DNA-binding</keyword>
<name>A0AAU7R4H8_9ACTN</name>
<dbReference type="GO" id="GO:0003677">
    <property type="term" value="F:DNA binding"/>
    <property type="evidence" value="ECO:0007669"/>
    <property type="project" value="UniProtKB-KW"/>
</dbReference>
<gene>
    <name evidence="8" type="ORF">ABIH81_06710</name>
</gene>
<dbReference type="NCBIfam" id="TIGR02937">
    <property type="entry name" value="sigma70-ECF"/>
    <property type="match status" value="1"/>
</dbReference>
<dbReference type="AlphaFoldDB" id="A0AAU7R4H8"/>
<keyword evidence="3" id="KW-0731">Sigma factor</keyword>
<evidence type="ECO:0000259" key="7">
    <source>
        <dbReference type="Pfam" id="PF08281"/>
    </source>
</evidence>
<accession>A0AAU7R4H8</accession>
<evidence type="ECO:0000256" key="3">
    <source>
        <dbReference type="ARBA" id="ARBA00023082"/>
    </source>
</evidence>
<dbReference type="InterPro" id="IPR014284">
    <property type="entry name" value="RNA_pol_sigma-70_dom"/>
</dbReference>
<proteinExistence type="inferred from homology"/>
<protein>
    <submittedName>
        <fullName evidence="8">SigE family RNA polymerase sigma factor</fullName>
    </submittedName>
</protein>
<dbReference type="InterPro" id="IPR039425">
    <property type="entry name" value="RNA_pol_sigma-70-like"/>
</dbReference>
<feature type="domain" description="RNA polymerase sigma-70 region 2" evidence="6">
    <location>
        <begin position="21"/>
        <end position="78"/>
    </location>
</feature>
<dbReference type="CDD" id="cd06171">
    <property type="entry name" value="Sigma70_r4"/>
    <property type="match status" value="1"/>
</dbReference>
<dbReference type="NCBIfam" id="TIGR02983">
    <property type="entry name" value="SigE-fam_strep"/>
    <property type="match status" value="1"/>
</dbReference>
<dbReference type="Gene3D" id="1.10.1740.10">
    <property type="match status" value="1"/>
</dbReference>
<dbReference type="InterPro" id="IPR036388">
    <property type="entry name" value="WH-like_DNA-bd_sf"/>
</dbReference>
<evidence type="ECO:0000256" key="4">
    <source>
        <dbReference type="ARBA" id="ARBA00023125"/>
    </source>
</evidence>
<dbReference type="PANTHER" id="PTHR43133:SF50">
    <property type="entry name" value="ECF RNA POLYMERASE SIGMA FACTOR SIGM"/>
    <property type="match status" value="1"/>
</dbReference>
<dbReference type="InterPro" id="IPR013249">
    <property type="entry name" value="RNA_pol_sigma70_r4_t2"/>
</dbReference>
<feature type="domain" description="RNA polymerase sigma factor 70 region 4 type 2" evidence="7">
    <location>
        <begin position="106"/>
        <end position="159"/>
    </location>
</feature>
<dbReference type="Pfam" id="PF04542">
    <property type="entry name" value="Sigma70_r2"/>
    <property type="match status" value="1"/>
</dbReference>
<dbReference type="SUPFAM" id="SSF88946">
    <property type="entry name" value="Sigma2 domain of RNA polymerase sigma factors"/>
    <property type="match status" value="1"/>
</dbReference>
<dbReference type="RefSeq" id="WP_349879507.1">
    <property type="nucleotide sequence ID" value="NZ_CP157974.1"/>
</dbReference>
<dbReference type="InterPro" id="IPR014325">
    <property type="entry name" value="RNA_pol_sigma-E_actinobac"/>
</dbReference>
<keyword evidence="2" id="KW-0805">Transcription regulation</keyword>
<dbReference type="InterPro" id="IPR013324">
    <property type="entry name" value="RNA_pol_sigma_r3/r4-like"/>
</dbReference>
<evidence type="ECO:0000256" key="5">
    <source>
        <dbReference type="ARBA" id="ARBA00023163"/>
    </source>
</evidence>
<dbReference type="EMBL" id="CP157974">
    <property type="protein sequence ID" value="XBT83166.1"/>
    <property type="molecule type" value="Genomic_DNA"/>
</dbReference>
<reference evidence="8" key="1">
    <citation type="submission" date="2024-06" db="EMBL/GenBank/DDBJ databases">
        <title>Micromonospora sp. strain HUAS YX12 genome sequences.</title>
        <authorList>
            <person name="Mo P."/>
        </authorList>
    </citation>
    <scope>NUCLEOTIDE SEQUENCE</scope>
    <source>
        <strain evidence="8">HUAS YX12</strain>
    </source>
</reference>
<dbReference type="PANTHER" id="PTHR43133">
    <property type="entry name" value="RNA POLYMERASE ECF-TYPE SIGMA FACTO"/>
    <property type="match status" value="1"/>
</dbReference>
<dbReference type="Pfam" id="PF08281">
    <property type="entry name" value="Sigma70_r4_2"/>
    <property type="match status" value="1"/>
</dbReference>
<dbReference type="InterPro" id="IPR007627">
    <property type="entry name" value="RNA_pol_sigma70_r2"/>
</dbReference>
<dbReference type="Gene3D" id="1.10.10.10">
    <property type="entry name" value="Winged helix-like DNA-binding domain superfamily/Winged helix DNA-binding domain"/>
    <property type="match status" value="1"/>
</dbReference>
<evidence type="ECO:0000259" key="6">
    <source>
        <dbReference type="Pfam" id="PF04542"/>
    </source>
</evidence>